<reference evidence="1" key="1">
    <citation type="journal article" date="2014" name="Front. Microbiol.">
        <title>High frequency of phylogenetically diverse reductive dehalogenase-homologous genes in deep subseafloor sedimentary metagenomes.</title>
        <authorList>
            <person name="Kawai M."/>
            <person name="Futagami T."/>
            <person name="Toyoda A."/>
            <person name="Takaki Y."/>
            <person name="Nishi S."/>
            <person name="Hori S."/>
            <person name="Arai W."/>
            <person name="Tsubouchi T."/>
            <person name="Morono Y."/>
            <person name="Uchiyama I."/>
            <person name="Ito T."/>
            <person name="Fujiyama A."/>
            <person name="Inagaki F."/>
            <person name="Takami H."/>
        </authorList>
    </citation>
    <scope>NUCLEOTIDE SEQUENCE</scope>
    <source>
        <strain evidence="1">Expedition CK06-06</strain>
    </source>
</reference>
<protein>
    <recommendedName>
        <fullName evidence="2">Core-binding (CB) domain-containing protein</fullName>
    </recommendedName>
</protein>
<comment type="caution">
    <text evidence="1">The sequence shown here is derived from an EMBL/GenBank/DDBJ whole genome shotgun (WGS) entry which is preliminary data.</text>
</comment>
<name>X1UVG6_9ZZZZ</name>
<evidence type="ECO:0008006" key="2">
    <source>
        <dbReference type="Google" id="ProtNLM"/>
    </source>
</evidence>
<dbReference type="EMBL" id="BARW01034548">
    <property type="protein sequence ID" value="GAJ07597.1"/>
    <property type="molecule type" value="Genomic_DNA"/>
</dbReference>
<gene>
    <name evidence="1" type="ORF">S12H4_54120</name>
</gene>
<organism evidence="1">
    <name type="scientific">marine sediment metagenome</name>
    <dbReference type="NCBI Taxonomy" id="412755"/>
    <lineage>
        <taxon>unclassified sequences</taxon>
        <taxon>metagenomes</taxon>
        <taxon>ecological metagenomes</taxon>
    </lineage>
</organism>
<proteinExistence type="predicted"/>
<sequence>MKKLSPGSETLYRYWQNRFQDWLNGRPATAETGEAFLTALEADGLKRNTLGCAARALRRLGLDVPAPSVEIGEPKYLELEEIKRLIQRAPSLLERTILIVTFGSACRIS</sequence>
<dbReference type="SUPFAM" id="SSF47823">
    <property type="entry name" value="lambda integrase-like, N-terminal domain"/>
    <property type="match status" value="1"/>
</dbReference>
<feature type="non-terminal residue" evidence="1">
    <location>
        <position position="109"/>
    </location>
</feature>
<accession>X1UVG6</accession>
<evidence type="ECO:0000313" key="1">
    <source>
        <dbReference type="EMBL" id="GAJ07597.1"/>
    </source>
</evidence>
<dbReference type="AlphaFoldDB" id="X1UVG6"/>